<accession>A0ACC1MYI9</accession>
<organism evidence="1 2">
    <name type="scientific">Zarea fungicola</name>
    <dbReference type="NCBI Taxonomy" id="93591"/>
    <lineage>
        <taxon>Eukaryota</taxon>
        <taxon>Fungi</taxon>
        <taxon>Dikarya</taxon>
        <taxon>Ascomycota</taxon>
        <taxon>Pezizomycotina</taxon>
        <taxon>Sordariomycetes</taxon>
        <taxon>Hypocreomycetidae</taxon>
        <taxon>Hypocreales</taxon>
        <taxon>Cordycipitaceae</taxon>
        <taxon>Zarea</taxon>
    </lineage>
</organism>
<dbReference type="EMBL" id="JANJQO010001267">
    <property type="protein sequence ID" value="KAJ2971803.1"/>
    <property type="molecule type" value="Genomic_DNA"/>
</dbReference>
<evidence type="ECO:0000313" key="2">
    <source>
        <dbReference type="Proteomes" id="UP001143910"/>
    </source>
</evidence>
<gene>
    <name evidence="1" type="ORF">NQ176_g7519</name>
</gene>
<evidence type="ECO:0000313" key="1">
    <source>
        <dbReference type="EMBL" id="KAJ2971803.1"/>
    </source>
</evidence>
<keyword evidence="2" id="KW-1185">Reference proteome</keyword>
<sequence length="113" mass="12435">MSSLTYYAASPREALVAEYVGKSIRDVPTPAAIINIAAVRRNCDRMLDACKSLNLGWRAHVKTHKTVEGTRLQVGEDASFPVNIVISTLAEGEFLLDALKEYKAQGRKLNVCQ</sequence>
<name>A0ACC1MYI9_9HYPO</name>
<reference evidence="1" key="1">
    <citation type="submission" date="2022-08" db="EMBL/GenBank/DDBJ databases">
        <title>Genome Sequence of Lecanicillium fungicola.</title>
        <authorList>
            <person name="Buettner E."/>
        </authorList>
    </citation>
    <scope>NUCLEOTIDE SEQUENCE</scope>
    <source>
        <strain evidence="1">Babe33</strain>
    </source>
</reference>
<protein>
    <submittedName>
        <fullName evidence="1">Uncharacterized protein</fullName>
    </submittedName>
</protein>
<dbReference type="Proteomes" id="UP001143910">
    <property type="component" value="Unassembled WGS sequence"/>
</dbReference>
<comment type="caution">
    <text evidence="1">The sequence shown here is derived from an EMBL/GenBank/DDBJ whole genome shotgun (WGS) entry which is preliminary data.</text>
</comment>
<proteinExistence type="predicted"/>